<feature type="binding site" evidence="8">
    <location>
        <position position="276"/>
    </location>
    <ligand>
        <name>ATP</name>
        <dbReference type="ChEBI" id="CHEBI:30616"/>
    </ligand>
</feature>
<dbReference type="HAMAP" id="MF_00377">
    <property type="entry name" value="DnaA_bact"/>
    <property type="match status" value="1"/>
</dbReference>
<feature type="compositionally biased region" description="Low complexity" evidence="12">
    <location>
        <begin position="88"/>
        <end position="101"/>
    </location>
</feature>
<feature type="binding site" evidence="8">
    <location>
        <position position="278"/>
    </location>
    <ligand>
        <name>ATP</name>
        <dbReference type="ChEBI" id="CHEBI:30616"/>
    </ligand>
</feature>
<name>A0ABT6B5C7_9BURK</name>
<organism evidence="15 16">
    <name type="scientific">Cupriavidus basilensis</name>
    <dbReference type="NCBI Taxonomy" id="68895"/>
    <lineage>
        <taxon>Bacteria</taxon>
        <taxon>Pseudomonadati</taxon>
        <taxon>Pseudomonadota</taxon>
        <taxon>Betaproteobacteria</taxon>
        <taxon>Burkholderiales</taxon>
        <taxon>Burkholderiaceae</taxon>
        <taxon>Cupriavidus</taxon>
    </lineage>
</organism>
<keyword evidence="16" id="KW-1185">Reference proteome</keyword>
<evidence type="ECO:0000256" key="8">
    <source>
        <dbReference type="HAMAP-Rule" id="MF_00377"/>
    </source>
</evidence>
<dbReference type="SUPFAM" id="SSF48295">
    <property type="entry name" value="TrpR-like"/>
    <property type="match status" value="1"/>
</dbReference>
<dbReference type="InterPro" id="IPR013159">
    <property type="entry name" value="DnaA_C"/>
</dbReference>
<keyword evidence="2 8" id="KW-0963">Cytoplasm</keyword>
<dbReference type="SMART" id="SM00382">
    <property type="entry name" value="AAA"/>
    <property type="match status" value="1"/>
</dbReference>
<dbReference type="Pfam" id="PF08299">
    <property type="entry name" value="Bac_DnaA_C"/>
    <property type="match status" value="1"/>
</dbReference>
<comment type="caution">
    <text evidence="15">The sequence shown here is derived from an EMBL/GenBank/DDBJ whole genome shotgun (WGS) entry which is preliminary data.</text>
</comment>
<dbReference type="NCBIfam" id="TIGR00362">
    <property type="entry name" value="DnaA"/>
    <property type="match status" value="1"/>
</dbReference>
<accession>A0ABT6B5C7</accession>
<evidence type="ECO:0000313" key="16">
    <source>
        <dbReference type="Proteomes" id="UP001216674"/>
    </source>
</evidence>
<evidence type="ECO:0000256" key="11">
    <source>
        <dbReference type="RuleBase" id="RU004227"/>
    </source>
</evidence>
<dbReference type="Gene3D" id="3.30.300.180">
    <property type="match status" value="1"/>
</dbReference>
<sequence length="568" mass="62593">MQDFWQAAAAQLERELTPQQFKTWIKPLAPVGFDEEAHALRIAAPNRFKLDWVKSQFSGRITALACEYWEANVSVHFVLDPAASGRAAAGYPQQAGQPGMAHPGPGYPSGQPLSQNFGQPGGHGQPGYGPMNQAGTQPQGGQRGGQAPYPGNYPSHPGQGNSMGGMGGELVDIDVPQLDPAEASARSYRVPQPQQPMQGGAQGGHPGGGQMGHPGNPLGAQQQNDTVHERSRLNPILTFDNFVTGKANQLARAAAIQVANNPGKSYNPLYLYGGVGLGKTHLIHAIGNFMLLENPRARIRYIHAEQYVSDVVKAYQRKAFDEFKRYYHSLDLLLIDDIQFFSGKNRTQEEFFYAFEALIANRAQVIITSDTYPKEISGIDDRLISRFDSGLTVAIEPPELEMRVAILMKKAAAENVSVPEEVAFFVAKHLRSNVRELEGALRKILAFSNFHGKDITIDVTREALKDLLTVQNRQISVENIQKTCADFYNIKVADMYSKKRPANIARPRQIAMYLAKELTQKSLPEIGELFGGRDHTTVLHAVRKIADERSKDAQLNHELHVLEQTLKG</sequence>
<evidence type="ECO:0000259" key="13">
    <source>
        <dbReference type="SMART" id="SM00382"/>
    </source>
</evidence>
<dbReference type="InterPro" id="IPR038454">
    <property type="entry name" value="DnaA_N_sf"/>
</dbReference>
<keyword evidence="3 8" id="KW-0235">DNA replication</keyword>
<feature type="domain" description="AAA+ ATPase" evidence="13">
    <location>
        <begin position="265"/>
        <end position="399"/>
    </location>
</feature>
<dbReference type="Gene3D" id="1.10.1750.10">
    <property type="match status" value="1"/>
</dbReference>
<evidence type="ECO:0000256" key="2">
    <source>
        <dbReference type="ARBA" id="ARBA00022490"/>
    </source>
</evidence>
<dbReference type="InterPro" id="IPR003593">
    <property type="entry name" value="AAA+_ATPase"/>
</dbReference>
<evidence type="ECO:0000256" key="7">
    <source>
        <dbReference type="ARBA" id="ARBA00023125"/>
    </source>
</evidence>
<dbReference type="EMBL" id="JARJLM010000734">
    <property type="protein sequence ID" value="MDF3840081.1"/>
    <property type="molecule type" value="Genomic_DNA"/>
</dbReference>
<feature type="compositionally biased region" description="Gly residues" evidence="12">
    <location>
        <begin position="200"/>
        <end position="212"/>
    </location>
</feature>
<evidence type="ECO:0000256" key="1">
    <source>
        <dbReference type="ARBA" id="ARBA00006583"/>
    </source>
</evidence>
<evidence type="ECO:0000256" key="3">
    <source>
        <dbReference type="ARBA" id="ARBA00022705"/>
    </source>
</evidence>
<comment type="domain">
    <text evidence="8">Domain I is involved in oligomerization and binding regulators, domain II is flexibile and of varying length in different bacteria, domain III forms the AAA+ region, while domain IV binds dsDNA.</text>
</comment>
<dbReference type="InterPro" id="IPR010921">
    <property type="entry name" value="Trp_repressor/repl_initiator"/>
</dbReference>
<evidence type="ECO:0000256" key="6">
    <source>
        <dbReference type="ARBA" id="ARBA00023121"/>
    </source>
</evidence>
<feature type="binding site" evidence="8">
    <location>
        <position position="279"/>
    </location>
    <ligand>
        <name>ATP</name>
        <dbReference type="ChEBI" id="CHEBI:30616"/>
    </ligand>
</feature>
<dbReference type="PANTHER" id="PTHR30050:SF2">
    <property type="entry name" value="CHROMOSOMAL REPLICATION INITIATOR PROTEIN DNAA"/>
    <property type="match status" value="1"/>
</dbReference>
<comment type="caution">
    <text evidence="8">Lacks conserved residue(s) required for the propagation of feature annotation.</text>
</comment>
<dbReference type="SUPFAM" id="SSF52540">
    <property type="entry name" value="P-loop containing nucleoside triphosphate hydrolases"/>
    <property type="match status" value="1"/>
</dbReference>
<evidence type="ECO:0000256" key="5">
    <source>
        <dbReference type="ARBA" id="ARBA00022840"/>
    </source>
</evidence>
<evidence type="ECO:0000313" key="15">
    <source>
        <dbReference type="EMBL" id="MDF3840081.1"/>
    </source>
</evidence>
<dbReference type="Gene3D" id="1.10.8.60">
    <property type="match status" value="1"/>
</dbReference>
<evidence type="ECO:0000256" key="10">
    <source>
        <dbReference type="RuleBase" id="RU000577"/>
    </source>
</evidence>
<dbReference type="PANTHER" id="PTHR30050">
    <property type="entry name" value="CHROMOSOMAL REPLICATION INITIATOR PROTEIN DNAA"/>
    <property type="match status" value="1"/>
</dbReference>
<evidence type="ECO:0000256" key="9">
    <source>
        <dbReference type="NCBIfam" id="TIGR00362"/>
    </source>
</evidence>
<dbReference type="InterPro" id="IPR024633">
    <property type="entry name" value="DnaA_N_dom"/>
</dbReference>
<evidence type="ECO:0000259" key="14">
    <source>
        <dbReference type="SMART" id="SM00760"/>
    </source>
</evidence>
<dbReference type="PRINTS" id="PR00051">
    <property type="entry name" value="DNAA"/>
</dbReference>
<reference evidence="15 16" key="1">
    <citation type="submission" date="2023-03" db="EMBL/GenBank/DDBJ databases">
        <title>Draft assemblies of triclosan tolerant bacteria isolated from returned activated sludge.</title>
        <authorList>
            <person name="Van Hamelsveld S."/>
        </authorList>
    </citation>
    <scope>NUCLEOTIDE SEQUENCE [LARGE SCALE GENOMIC DNA]</scope>
    <source>
        <strain evidence="15 16">GW210010_S58</strain>
    </source>
</reference>
<keyword evidence="6 8" id="KW-0446">Lipid-binding</keyword>
<evidence type="ECO:0000256" key="4">
    <source>
        <dbReference type="ARBA" id="ARBA00022741"/>
    </source>
</evidence>
<proteinExistence type="inferred from homology"/>
<dbReference type="CDD" id="cd06571">
    <property type="entry name" value="Bac_DnaA_C"/>
    <property type="match status" value="1"/>
</dbReference>
<keyword evidence="7 8" id="KW-0238">DNA-binding</keyword>
<comment type="similarity">
    <text evidence="1 8 11">Belongs to the DnaA family.</text>
</comment>
<feature type="region of interest" description="Domain III, AAA+ region" evidence="8">
    <location>
        <begin position="232"/>
        <end position="448"/>
    </location>
</feature>
<dbReference type="InterPro" id="IPR027417">
    <property type="entry name" value="P-loop_NTPase"/>
</dbReference>
<dbReference type="InterPro" id="IPR018312">
    <property type="entry name" value="Chromosome_initiator_DnaA_CS"/>
</dbReference>
<comment type="subunit">
    <text evidence="8">Oligomerizes as a right-handed, spiral filament on DNA at oriC.</text>
</comment>
<keyword evidence="5 8" id="KW-0067">ATP-binding</keyword>
<dbReference type="Gene3D" id="3.40.50.300">
    <property type="entry name" value="P-loop containing nucleotide triphosphate hydrolases"/>
    <property type="match status" value="1"/>
</dbReference>
<feature type="region of interest" description="Domain I, interacts with DnaA modulators" evidence="8">
    <location>
        <begin position="1"/>
        <end position="83"/>
    </location>
</feature>
<dbReference type="InterPro" id="IPR020591">
    <property type="entry name" value="Chromosome_initiator_DnaA-like"/>
</dbReference>
<evidence type="ECO:0000256" key="12">
    <source>
        <dbReference type="SAM" id="MobiDB-lite"/>
    </source>
</evidence>
<protein>
    <recommendedName>
        <fullName evidence="8 9">Chromosomal replication initiator protein DnaA</fullName>
    </recommendedName>
</protein>
<comment type="function">
    <text evidence="8 10">Plays an essential role in the initiation and regulation of chromosomal replication. ATP-DnaA binds to the origin of replication (oriC) to initiate formation of the DNA replication initiation complex once per cell cycle. Binds the DnaA box (a 9 base pair repeat at the origin) and separates the double-stranded (ds)DNA. Forms a right-handed helical filament on oriC DNA; dsDNA binds to the exterior of the filament while single-stranded (ss)DNA is stabiized in the filament's interior. The ATP-DnaA-oriC complex binds and stabilizes one strand of the AT-rich DNA unwinding element (DUE), permitting loading of DNA polymerase. After initiation quickly degrades to an ADP-DnaA complex that is not apt for DNA replication. Binds acidic phospholipids.</text>
</comment>
<dbReference type="InterPro" id="IPR001957">
    <property type="entry name" value="Chromosome_initiator_DnaA"/>
</dbReference>
<dbReference type="InterPro" id="IPR013317">
    <property type="entry name" value="DnaA_dom"/>
</dbReference>
<feature type="domain" description="Chromosomal replication initiator DnaA C-terminal" evidence="14">
    <location>
        <begin position="476"/>
        <end position="545"/>
    </location>
</feature>
<dbReference type="RefSeq" id="WP_276269640.1">
    <property type="nucleotide sequence ID" value="NZ_JARJLM010000734.1"/>
</dbReference>
<comment type="subcellular location">
    <subcellularLocation>
        <location evidence="8">Cytoplasm</location>
    </subcellularLocation>
</comment>
<dbReference type="Proteomes" id="UP001216674">
    <property type="component" value="Unassembled WGS sequence"/>
</dbReference>
<keyword evidence="4 8" id="KW-0547">Nucleotide-binding</keyword>
<dbReference type="CDD" id="cd00009">
    <property type="entry name" value="AAA"/>
    <property type="match status" value="1"/>
</dbReference>
<feature type="region of interest" description="Disordered" evidence="12">
    <location>
        <begin position="88"/>
        <end position="222"/>
    </location>
</feature>
<gene>
    <name evidence="8 15" type="primary">dnaA</name>
    <name evidence="15" type="ORF">P3W85_45245</name>
</gene>
<feature type="compositionally biased region" description="Low complexity" evidence="12">
    <location>
        <begin position="128"/>
        <end position="150"/>
    </location>
</feature>
<dbReference type="PROSITE" id="PS01008">
    <property type="entry name" value="DNAA"/>
    <property type="match status" value="1"/>
</dbReference>
<feature type="binding site" evidence="8">
    <location>
        <position position="280"/>
    </location>
    <ligand>
        <name>ATP</name>
        <dbReference type="ChEBI" id="CHEBI:30616"/>
    </ligand>
</feature>
<dbReference type="Pfam" id="PF00308">
    <property type="entry name" value="Bac_DnaA"/>
    <property type="match status" value="1"/>
</dbReference>
<dbReference type="SMART" id="SM00760">
    <property type="entry name" value="Bac_DnaA_C"/>
    <property type="match status" value="1"/>
</dbReference>
<dbReference type="Pfam" id="PF11638">
    <property type="entry name" value="DnaA_N"/>
    <property type="match status" value="1"/>
</dbReference>
<feature type="region of interest" description="Domain IV, binds dsDNA" evidence="8">
    <location>
        <begin position="449"/>
        <end position="568"/>
    </location>
</feature>